<sequence length="393" mass="44642">MLTDFLLLVILVLALATGWWLGRREKYRRTPPPGATPELSRDYFVGLNYLLNEQPDEAIDTFVRALEVNSDTIETHIALGNLFRSRGESDRAVRVHQNLFARPSLTKEQSARVQLELARDFMSAGLLDRAERLLLELTENNSETGQNSQVLLVDLYEREKEWQKAIHTLSSSLLKDHPRLQKAAAHYACELASELLAKNQFAAARKQLKQAQAFDAACIRATLLMAQLELQSGSAKSAIRLLLRIPNQDANYLPAILQTLVDAHLLLDQPEELAKNLEKLLVEHSYTSILLHLAQTLRSLGRHQEALEKVSHYMRHQVSLKGVDYLIDLYMDQASGEERAHLVTLRTLTRQLLEHKPEHQCTSCGFQSVQLYWQCPKCREWGSIKPIIGVEGE</sequence>
<dbReference type="InterPro" id="IPR030865">
    <property type="entry name" value="LapB"/>
</dbReference>
<comment type="similarity">
    <text evidence="2">Belongs to the LapB family.</text>
</comment>
<keyword evidence="1 2" id="KW-0479">Metal-binding</keyword>
<evidence type="ECO:0000256" key="1">
    <source>
        <dbReference type="ARBA" id="ARBA00022723"/>
    </source>
</evidence>
<feature type="binding site" evidence="2">
    <location>
        <position position="364"/>
    </location>
    <ligand>
        <name>Fe cation</name>
        <dbReference type="ChEBI" id="CHEBI:24875"/>
    </ligand>
</feature>
<feature type="binding site" evidence="2">
    <location>
        <position position="361"/>
    </location>
    <ligand>
        <name>Fe cation</name>
        <dbReference type="ChEBI" id="CHEBI:24875"/>
    </ligand>
</feature>
<evidence type="ECO:0000313" key="4">
    <source>
        <dbReference type="EMBL" id="SFC02502.1"/>
    </source>
</evidence>
<proteinExistence type="inferred from homology"/>
<dbReference type="NCBIfam" id="NF008757">
    <property type="entry name" value="PRK11788.1-5"/>
    <property type="match status" value="1"/>
</dbReference>
<feature type="topological domain" description="Cytoplasmic" evidence="2">
    <location>
        <begin position="24"/>
        <end position="393"/>
    </location>
</feature>
<feature type="binding site" evidence="2">
    <location>
        <position position="375"/>
    </location>
    <ligand>
        <name>Fe cation</name>
        <dbReference type="ChEBI" id="CHEBI:24875"/>
    </ligand>
</feature>
<feature type="binding site" evidence="2">
    <location>
        <position position="378"/>
    </location>
    <ligand>
        <name>Fe cation</name>
        <dbReference type="ChEBI" id="CHEBI:24875"/>
    </ligand>
</feature>
<accession>A0A1I1FTY3</accession>
<dbReference type="Gene3D" id="1.25.40.10">
    <property type="entry name" value="Tetratricopeptide repeat domain"/>
    <property type="match status" value="1"/>
</dbReference>
<comment type="function">
    <text evidence="2">Modulates cellular lipopolysaccharide (LPS) levels by regulating LpxC, which is involved in lipid A biosynthesis. May act by modulating the proteolytic activity of FtsH towards LpxC. May also coordinate assembly of proteins involved in LPS synthesis at the plasma membrane.</text>
</comment>
<keyword evidence="2" id="KW-0802">TPR repeat</keyword>
<dbReference type="InterPro" id="IPR011990">
    <property type="entry name" value="TPR-like_helical_dom_sf"/>
</dbReference>
<dbReference type="GO" id="GO:0009898">
    <property type="term" value="C:cytoplasmic side of plasma membrane"/>
    <property type="evidence" value="ECO:0007669"/>
    <property type="project" value="UniProtKB-UniRule"/>
</dbReference>
<dbReference type="InterPro" id="IPR041166">
    <property type="entry name" value="Rubredoxin_2"/>
</dbReference>
<evidence type="ECO:0000259" key="3">
    <source>
        <dbReference type="Pfam" id="PF18073"/>
    </source>
</evidence>
<reference evidence="4 5" key="1">
    <citation type="submission" date="2016-10" db="EMBL/GenBank/DDBJ databases">
        <authorList>
            <person name="de Groot N.N."/>
        </authorList>
    </citation>
    <scope>NUCLEOTIDE SEQUENCE [LARGE SCALE GENOMIC DNA]</scope>
    <source>
        <strain evidence="4 5">DSM 18438</strain>
    </source>
</reference>
<dbReference type="Pfam" id="PF14559">
    <property type="entry name" value="TPR_19"/>
    <property type="match status" value="1"/>
</dbReference>
<gene>
    <name evidence="2" type="primary">lapB</name>
    <name evidence="4" type="ORF">SAMN05660443_1194</name>
</gene>
<keyword evidence="2" id="KW-0997">Cell inner membrane</keyword>
<keyword evidence="2" id="KW-0408">Iron</keyword>
<keyword evidence="2" id="KW-0472">Membrane</keyword>
<dbReference type="RefSeq" id="WP_245751704.1">
    <property type="nucleotide sequence ID" value="NZ_FOLH01000002.1"/>
</dbReference>
<protein>
    <recommendedName>
        <fullName evidence="2">Lipopolysaccharide assembly protein B</fullName>
    </recommendedName>
</protein>
<name>A0A1I1FTY3_9GAMM</name>
<dbReference type="Pfam" id="PF18073">
    <property type="entry name" value="Zn_ribbon_LapB"/>
    <property type="match status" value="1"/>
</dbReference>
<keyword evidence="2" id="KW-1003">Cell membrane</keyword>
<dbReference type="EMBL" id="FOLH01000002">
    <property type="protein sequence ID" value="SFC02502.1"/>
    <property type="molecule type" value="Genomic_DNA"/>
</dbReference>
<evidence type="ECO:0000256" key="2">
    <source>
        <dbReference type="HAMAP-Rule" id="MF_00994"/>
    </source>
</evidence>
<dbReference type="GO" id="GO:0008653">
    <property type="term" value="P:lipopolysaccharide metabolic process"/>
    <property type="evidence" value="ECO:0007669"/>
    <property type="project" value="InterPro"/>
</dbReference>
<feature type="domain" description="LapB rubredoxin metal binding" evidence="3">
    <location>
        <begin position="359"/>
        <end position="386"/>
    </location>
</feature>
<comment type="subcellular location">
    <subcellularLocation>
        <location evidence="2">Cell inner membrane</location>
        <topology evidence="2">Single-pass membrane protein</topology>
        <orientation evidence="2">Cytoplasmic side</orientation>
    </subcellularLocation>
</comment>
<dbReference type="Proteomes" id="UP000199058">
    <property type="component" value="Unassembled WGS sequence"/>
</dbReference>
<evidence type="ECO:0000313" key="5">
    <source>
        <dbReference type="Proteomes" id="UP000199058"/>
    </source>
</evidence>
<keyword evidence="2" id="KW-0812">Transmembrane</keyword>
<keyword evidence="2" id="KW-1133">Transmembrane helix</keyword>
<dbReference type="GO" id="GO:0046890">
    <property type="term" value="P:regulation of lipid biosynthetic process"/>
    <property type="evidence" value="ECO:0007669"/>
    <property type="project" value="UniProtKB-UniRule"/>
</dbReference>
<dbReference type="STRING" id="1122252.SAMN05660443_1194"/>
<organism evidence="4 5">
    <name type="scientific">Marinospirillum celere</name>
    <dbReference type="NCBI Taxonomy" id="1122252"/>
    <lineage>
        <taxon>Bacteria</taxon>
        <taxon>Pseudomonadati</taxon>
        <taxon>Pseudomonadota</taxon>
        <taxon>Gammaproteobacteria</taxon>
        <taxon>Oceanospirillales</taxon>
        <taxon>Oceanospirillaceae</taxon>
        <taxon>Marinospirillum</taxon>
    </lineage>
</organism>
<dbReference type="GO" id="GO:0005506">
    <property type="term" value="F:iron ion binding"/>
    <property type="evidence" value="ECO:0007669"/>
    <property type="project" value="UniProtKB-UniRule"/>
</dbReference>
<dbReference type="InterPro" id="IPR019734">
    <property type="entry name" value="TPR_rpt"/>
</dbReference>
<dbReference type="AlphaFoldDB" id="A0A1I1FTY3"/>
<dbReference type="SUPFAM" id="SSF48452">
    <property type="entry name" value="TPR-like"/>
    <property type="match status" value="2"/>
</dbReference>
<dbReference type="HAMAP" id="MF_00994">
    <property type="entry name" value="LPS_assembly_LapB"/>
    <property type="match status" value="1"/>
</dbReference>
<dbReference type="Pfam" id="PF13176">
    <property type="entry name" value="TPR_7"/>
    <property type="match status" value="1"/>
</dbReference>
<keyword evidence="2" id="KW-0677">Repeat</keyword>
<keyword evidence="5" id="KW-1185">Reference proteome</keyword>